<evidence type="ECO:0000256" key="4">
    <source>
        <dbReference type="PROSITE-ProRule" id="PRU10007"/>
    </source>
</evidence>
<dbReference type="InterPro" id="IPR016162">
    <property type="entry name" value="Ald_DH_N"/>
</dbReference>
<name>A0A8K0JJ91_9TREE</name>
<dbReference type="InterPro" id="IPR029510">
    <property type="entry name" value="Ald_DH_CS_GLU"/>
</dbReference>
<dbReference type="PANTHER" id="PTHR42986">
    <property type="entry name" value="BENZALDEHYDE DEHYDROGENASE YFMT"/>
    <property type="match status" value="1"/>
</dbReference>
<gene>
    <name evidence="7" type="ORF">FFLO_04428</name>
</gene>
<feature type="active site" evidence="4">
    <location>
        <position position="124"/>
    </location>
</feature>
<dbReference type="Gene3D" id="3.40.309.10">
    <property type="entry name" value="Aldehyde Dehydrogenase, Chain A, domain 2"/>
    <property type="match status" value="1"/>
</dbReference>
<keyword evidence="2 5" id="KW-0560">Oxidoreductase</keyword>
<evidence type="ECO:0000259" key="6">
    <source>
        <dbReference type="Pfam" id="PF00171"/>
    </source>
</evidence>
<proteinExistence type="inferred from homology"/>
<feature type="domain" description="Aldehyde dehydrogenase" evidence="6">
    <location>
        <begin position="3"/>
        <end position="342"/>
    </location>
</feature>
<keyword evidence="8" id="KW-1185">Reference proteome</keyword>
<sequence>MDGSLALVTREPYGVILAISPFNFGITLGVRAFCYALACGNAVIWKANQQIPTLHYELCKIMHDAGVPKEVLQMVQFAPGTEPERTEQLIAHPDIKLVNFTGSIGVGSSIGALAGKYIKPALLELGGNAPAVILEDADLAMAANNIVFGGMLHSGHICMSTARIVVLESVADQFVSELEKIVAAEFKGLDRMRMANKAGVDKLHSLVADATSKGANLIKGVAITPKDDEISHAPVILDRVDSSQDIYHQETFGPSLVVIRAKDVEDAIRIANDSDVGLSASVWGKDYKQCLDVAKRIESGAVHINSMTVHDEPNLPHGGMKNSGFGRFNGQAAGMQFTQTKCITMREPHMLPIAYIK</sequence>
<evidence type="ECO:0000313" key="7">
    <source>
        <dbReference type="EMBL" id="KAG7531307.1"/>
    </source>
</evidence>
<dbReference type="Proteomes" id="UP000812966">
    <property type="component" value="Unassembled WGS sequence"/>
</dbReference>
<evidence type="ECO:0000256" key="1">
    <source>
        <dbReference type="ARBA" id="ARBA00009986"/>
    </source>
</evidence>
<dbReference type="InterPro" id="IPR016161">
    <property type="entry name" value="Ald_DH/histidinol_DH"/>
</dbReference>
<dbReference type="GO" id="GO:0016620">
    <property type="term" value="F:oxidoreductase activity, acting on the aldehyde or oxo group of donors, NAD or NADP as acceptor"/>
    <property type="evidence" value="ECO:0007669"/>
    <property type="project" value="InterPro"/>
</dbReference>
<organism evidence="7 8">
    <name type="scientific">Filobasidium floriforme</name>
    <dbReference type="NCBI Taxonomy" id="5210"/>
    <lineage>
        <taxon>Eukaryota</taxon>
        <taxon>Fungi</taxon>
        <taxon>Dikarya</taxon>
        <taxon>Basidiomycota</taxon>
        <taxon>Agaricomycotina</taxon>
        <taxon>Tremellomycetes</taxon>
        <taxon>Filobasidiales</taxon>
        <taxon>Filobasidiaceae</taxon>
        <taxon>Filobasidium</taxon>
    </lineage>
</organism>
<evidence type="ECO:0000313" key="8">
    <source>
        <dbReference type="Proteomes" id="UP000812966"/>
    </source>
</evidence>
<reference evidence="7" key="1">
    <citation type="submission" date="2020-04" db="EMBL/GenBank/DDBJ databases">
        <title>Analysis of mating type loci in Filobasidium floriforme.</title>
        <authorList>
            <person name="Nowrousian M."/>
        </authorList>
    </citation>
    <scope>NUCLEOTIDE SEQUENCE</scope>
    <source>
        <strain evidence="7">CBS 6242</strain>
    </source>
</reference>
<comment type="similarity">
    <text evidence="1 5">Belongs to the aldehyde dehydrogenase family.</text>
</comment>
<dbReference type="SUPFAM" id="SSF53720">
    <property type="entry name" value="ALDH-like"/>
    <property type="match status" value="1"/>
</dbReference>
<comment type="caution">
    <text evidence="7">The sequence shown here is derived from an EMBL/GenBank/DDBJ whole genome shotgun (WGS) entry which is preliminary data.</text>
</comment>
<accession>A0A8K0JJ91</accession>
<dbReference type="Gene3D" id="3.40.605.10">
    <property type="entry name" value="Aldehyde Dehydrogenase, Chain A, domain 1"/>
    <property type="match status" value="1"/>
</dbReference>
<protein>
    <recommendedName>
        <fullName evidence="6">Aldehyde dehydrogenase domain-containing protein</fullName>
    </recommendedName>
</protein>
<keyword evidence="3" id="KW-0520">NAD</keyword>
<dbReference type="PROSITE" id="PS00687">
    <property type="entry name" value="ALDEHYDE_DEHYDR_GLU"/>
    <property type="match status" value="1"/>
</dbReference>
<dbReference type="EMBL" id="JABELV010000094">
    <property type="protein sequence ID" value="KAG7531307.1"/>
    <property type="molecule type" value="Genomic_DNA"/>
</dbReference>
<dbReference type="InterPro" id="IPR015590">
    <property type="entry name" value="Aldehyde_DH_dom"/>
</dbReference>
<dbReference type="PANTHER" id="PTHR42986:SF1">
    <property type="entry name" value="BENZALDEHYDE DEHYDROGENASE YFMT"/>
    <property type="match status" value="1"/>
</dbReference>
<evidence type="ECO:0000256" key="2">
    <source>
        <dbReference type="ARBA" id="ARBA00023002"/>
    </source>
</evidence>
<dbReference type="Pfam" id="PF00171">
    <property type="entry name" value="Aldedh"/>
    <property type="match status" value="1"/>
</dbReference>
<evidence type="ECO:0000256" key="5">
    <source>
        <dbReference type="RuleBase" id="RU003345"/>
    </source>
</evidence>
<dbReference type="InterPro" id="IPR016163">
    <property type="entry name" value="Ald_DH_C"/>
</dbReference>
<evidence type="ECO:0000256" key="3">
    <source>
        <dbReference type="ARBA" id="ARBA00023027"/>
    </source>
</evidence>
<dbReference type="AlphaFoldDB" id="A0A8K0JJ91"/>